<keyword evidence="1" id="KW-0472">Membrane</keyword>
<gene>
    <name evidence="2" type="ORF">PVT01_000008000</name>
</gene>
<proteinExistence type="predicted"/>
<evidence type="ECO:0000313" key="3">
    <source>
        <dbReference type="Proteomes" id="UP000196402"/>
    </source>
</evidence>
<dbReference type="VEuPathDB" id="PlasmoDB:PVP01_0005630"/>
<dbReference type="InterPro" id="IPR008780">
    <property type="entry name" value="Plasmodium_Vir"/>
</dbReference>
<name>A0A1G4E8F9_PLAVI</name>
<reference evidence="2 3" key="1">
    <citation type="submission" date="2016-07" db="EMBL/GenBank/DDBJ databases">
        <authorList>
            <consortium name="Pathogen Informatics"/>
        </authorList>
    </citation>
    <scope>NUCLEOTIDE SEQUENCE [LARGE SCALE GENOMIC DNA]</scope>
</reference>
<dbReference type="Proteomes" id="UP000196402">
    <property type="component" value="Unassembled WGS sequence"/>
</dbReference>
<sequence>MSSTPNYDFFNYIDKFITEVKKIESLIPENTPHEDCYNFSQQHKLGNIEKSKILCIRFAILNNLLVTIKSNVKNYCDFLNYWLNYELSQPWFSEDYSTDFIFNGLESQLESKPGYNSLGCTIGNINKNELIKMNILYNLYEKYSEINSIIVAKSENKKQKLLTLSAECCGIFNYVSYMCNDDNRNNNPKFCDKLNTFKSKHDALYKDVVAKGSDFSDYFIELSKCPNTKIITTAVTGTVVGLIPLLGVLYKFTPMGQVLRSKIGISNKDISNNDEEMINMSLMEKENEPLKFQKGTYNIKYQSL</sequence>
<dbReference type="Pfam" id="PF05795">
    <property type="entry name" value="Plasmodium_Vir"/>
    <property type="match status" value="1"/>
</dbReference>
<keyword evidence="1" id="KW-0812">Transmembrane</keyword>
<dbReference type="AlphaFoldDB" id="A0A1G4E8F9"/>
<organism evidence="2 3">
    <name type="scientific">Plasmodium vivax</name>
    <name type="common">malaria parasite P. vivax</name>
    <dbReference type="NCBI Taxonomy" id="5855"/>
    <lineage>
        <taxon>Eukaryota</taxon>
        <taxon>Sar</taxon>
        <taxon>Alveolata</taxon>
        <taxon>Apicomplexa</taxon>
        <taxon>Aconoidasida</taxon>
        <taxon>Haemosporida</taxon>
        <taxon>Plasmodiidae</taxon>
        <taxon>Plasmodium</taxon>
        <taxon>Plasmodium (Plasmodium)</taxon>
    </lineage>
</organism>
<feature type="transmembrane region" description="Helical" evidence="1">
    <location>
        <begin position="230"/>
        <end position="252"/>
    </location>
</feature>
<accession>A0A1G4E8F9</accession>
<dbReference type="EMBL" id="FLYH01000008">
    <property type="protein sequence ID" value="SCA59541.1"/>
    <property type="molecule type" value="Genomic_DNA"/>
</dbReference>
<keyword evidence="1" id="KW-1133">Transmembrane helix</keyword>
<evidence type="ECO:0000256" key="1">
    <source>
        <dbReference type="SAM" id="Phobius"/>
    </source>
</evidence>
<evidence type="ECO:0000313" key="2">
    <source>
        <dbReference type="EMBL" id="SCA59541.1"/>
    </source>
</evidence>
<dbReference type="VEuPathDB" id="PlasmoDB:PVPAM_080008000"/>
<protein>
    <submittedName>
        <fullName evidence="2">Vir protein, putative</fullName>
    </submittedName>
</protein>